<dbReference type="InterPro" id="IPR050531">
    <property type="entry name" value="SdhE_FAD_assembly_factor"/>
</dbReference>
<keyword evidence="4" id="KW-0963">Cytoplasm</keyword>
<proteinExistence type="inferred from homology"/>
<dbReference type="PANTHER" id="PTHR39585">
    <property type="entry name" value="FAD ASSEMBLY FACTOR SDHE"/>
    <property type="match status" value="1"/>
</dbReference>
<accession>A0ABY1QKA9</accession>
<dbReference type="EMBL" id="FXUL01000020">
    <property type="protein sequence ID" value="SMP74123.1"/>
    <property type="molecule type" value="Genomic_DNA"/>
</dbReference>
<evidence type="ECO:0000256" key="1">
    <source>
        <dbReference type="ARBA" id="ARBA00004496"/>
    </source>
</evidence>
<reference evidence="7 8" key="1">
    <citation type="submission" date="2017-05" db="EMBL/GenBank/DDBJ databases">
        <authorList>
            <person name="Varghese N."/>
            <person name="Submissions S."/>
        </authorList>
    </citation>
    <scope>NUCLEOTIDE SEQUENCE [LARGE SCALE GENOMIC DNA]</scope>
    <source>
        <strain evidence="7 8">DSM 26001</strain>
    </source>
</reference>
<keyword evidence="5" id="KW-0143">Chaperone</keyword>
<name>A0ABY1QKA9_9BURK</name>
<evidence type="ECO:0000256" key="6">
    <source>
        <dbReference type="SAM" id="MobiDB-lite"/>
    </source>
</evidence>
<evidence type="ECO:0000256" key="2">
    <source>
        <dbReference type="ARBA" id="ARBA00008571"/>
    </source>
</evidence>
<evidence type="ECO:0000256" key="3">
    <source>
        <dbReference type="ARBA" id="ARBA00019418"/>
    </source>
</evidence>
<dbReference type="Gene3D" id="1.10.150.250">
    <property type="entry name" value="Flavinator of succinate dehydrogenase"/>
    <property type="match status" value="1"/>
</dbReference>
<dbReference type="InterPro" id="IPR005631">
    <property type="entry name" value="SDH"/>
</dbReference>
<dbReference type="Pfam" id="PF03937">
    <property type="entry name" value="Sdh5"/>
    <property type="match status" value="1"/>
</dbReference>
<feature type="region of interest" description="Disordered" evidence="6">
    <location>
        <begin position="1"/>
        <end position="24"/>
    </location>
</feature>
<dbReference type="Proteomes" id="UP001158049">
    <property type="component" value="Unassembled WGS sequence"/>
</dbReference>
<organism evidence="7 8">
    <name type="scientific">Noviherbaspirillum suwonense</name>
    <dbReference type="NCBI Taxonomy" id="1224511"/>
    <lineage>
        <taxon>Bacteria</taxon>
        <taxon>Pseudomonadati</taxon>
        <taxon>Pseudomonadota</taxon>
        <taxon>Betaproteobacteria</taxon>
        <taxon>Burkholderiales</taxon>
        <taxon>Oxalobacteraceae</taxon>
        <taxon>Noviherbaspirillum</taxon>
    </lineage>
</organism>
<comment type="caution">
    <text evidence="7">The sequence shown here is derived from an EMBL/GenBank/DDBJ whole genome shotgun (WGS) entry which is preliminary data.</text>
</comment>
<evidence type="ECO:0000313" key="7">
    <source>
        <dbReference type="EMBL" id="SMP74123.1"/>
    </source>
</evidence>
<evidence type="ECO:0000256" key="4">
    <source>
        <dbReference type="ARBA" id="ARBA00022490"/>
    </source>
</evidence>
<dbReference type="InterPro" id="IPR036714">
    <property type="entry name" value="SDH_sf"/>
</dbReference>
<evidence type="ECO:0000313" key="8">
    <source>
        <dbReference type="Proteomes" id="UP001158049"/>
    </source>
</evidence>
<comment type="subcellular location">
    <subcellularLocation>
        <location evidence="1">Cytoplasm</location>
    </subcellularLocation>
</comment>
<sequence>MPRASGRLIEEPMSANHQSDPHNRARLRWRSRRGLLENDILLTRFLDEFEEAMTDEEVDAYTRLMDLTDNDLMDLLLARKEPAGEVDLPHVHALLKRLRQA</sequence>
<comment type="similarity">
    <text evidence="2">Belongs to the SdhE FAD assembly factor family.</text>
</comment>
<evidence type="ECO:0000256" key="5">
    <source>
        <dbReference type="ARBA" id="ARBA00023186"/>
    </source>
</evidence>
<keyword evidence="8" id="KW-1185">Reference proteome</keyword>
<dbReference type="PANTHER" id="PTHR39585:SF1">
    <property type="entry name" value="FAD ASSEMBLY FACTOR SDHE"/>
    <property type="match status" value="1"/>
</dbReference>
<protein>
    <recommendedName>
        <fullName evidence="3">FAD assembly factor SdhE</fullName>
    </recommendedName>
</protein>
<gene>
    <name evidence="7" type="ORF">SAMN06295970_12065</name>
</gene>
<dbReference type="SUPFAM" id="SSF109910">
    <property type="entry name" value="YgfY-like"/>
    <property type="match status" value="1"/>
</dbReference>